<organism evidence="10 11">
    <name type="scientific">Peptoclostridium acidaminophilum DSM 3953</name>
    <dbReference type="NCBI Taxonomy" id="1286171"/>
    <lineage>
        <taxon>Bacteria</taxon>
        <taxon>Bacillati</taxon>
        <taxon>Bacillota</taxon>
        <taxon>Clostridia</taxon>
        <taxon>Peptostreptococcales</taxon>
        <taxon>Peptoclostridiaceae</taxon>
        <taxon>Peptoclostridium</taxon>
    </lineage>
</organism>
<dbReference type="Pfam" id="PF12698">
    <property type="entry name" value="ABC2_membrane_3"/>
    <property type="match status" value="1"/>
</dbReference>
<keyword evidence="6 8" id="KW-1133">Transmembrane helix</keyword>
<evidence type="ECO:0000256" key="6">
    <source>
        <dbReference type="ARBA" id="ARBA00022989"/>
    </source>
</evidence>
<evidence type="ECO:0000256" key="4">
    <source>
        <dbReference type="ARBA" id="ARBA00022475"/>
    </source>
</evidence>
<dbReference type="InterPro" id="IPR051449">
    <property type="entry name" value="ABC-2_transporter_component"/>
</dbReference>
<dbReference type="EMBL" id="CP007452">
    <property type="protein sequence ID" value="AHM55996.1"/>
    <property type="molecule type" value="Genomic_DNA"/>
</dbReference>
<dbReference type="GO" id="GO:0005886">
    <property type="term" value="C:plasma membrane"/>
    <property type="evidence" value="ECO:0007669"/>
    <property type="project" value="UniProtKB-SubCell"/>
</dbReference>
<dbReference type="PANTHER" id="PTHR30294:SF29">
    <property type="entry name" value="MULTIDRUG ABC TRANSPORTER PERMEASE YBHS-RELATED"/>
    <property type="match status" value="1"/>
</dbReference>
<dbReference type="STRING" id="1286171.EAL2_c06950"/>
<evidence type="ECO:0000256" key="8">
    <source>
        <dbReference type="SAM" id="Phobius"/>
    </source>
</evidence>
<evidence type="ECO:0000256" key="5">
    <source>
        <dbReference type="ARBA" id="ARBA00022692"/>
    </source>
</evidence>
<dbReference type="InterPro" id="IPR013525">
    <property type="entry name" value="ABC2_TM"/>
</dbReference>
<dbReference type="GO" id="GO:0140359">
    <property type="term" value="F:ABC-type transporter activity"/>
    <property type="evidence" value="ECO:0007669"/>
    <property type="project" value="InterPro"/>
</dbReference>
<sequence length="350" mass="38731">MAVMMPLIFIFLFGYAVNTDVENIDMAVLDMDKSMESRELVKKFEASNYFVPSVYVKNTGEIERLIDTGKVKCAIIIPSGFSKTVNGFGDSSVQLIIDGVDPTIARTALQSGFLLSKNYSLERLPQLQSSQLNTGEPGLDVRTKVWYNPNLESTKFTIPGLIGLIMQNITVILTAFSLVREKERGTIELLMVTPIKPAELIVGKMVPYILIGTLDFLIALFFGTYWFDVPIAGNTMLLIILGVIFVICSLSIGILISTIAQTQAQAMQMAFLFLLPSILLSGFIFPRESMPFPIMVAGYFIPLTYFLKILRGIILKGSDFTILANEVYILLAFGIALLAVASISFKKRLD</sequence>
<dbReference type="KEGG" id="eac:EAL2_c06950"/>
<evidence type="ECO:0000256" key="1">
    <source>
        <dbReference type="ARBA" id="ARBA00004651"/>
    </source>
</evidence>
<feature type="transmembrane region" description="Helical" evidence="8">
    <location>
        <begin position="200"/>
        <end position="223"/>
    </location>
</feature>
<dbReference type="Proteomes" id="UP000019591">
    <property type="component" value="Chromosome"/>
</dbReference>
<dbReference type="HOGENOM" id="CLU_039483_8_3_9"/>
<dbReference type="AlphaFoldDB" id="W8U4W9"/>
<feature type="transmembrane region" description="Helical" evidence="8">
    <location>
        <begin position="292"/>
        <end position="310"/>
    </location>
</feature>
<keyword evidence="11" id="KW-1185">Reference proteome</keyword>
<keyword evidence="4" id="KW-1003">Cell membrane</keyword>
<comment type="similarity">
    <text evidence="2">Belongs to the ABC-2 integral membrane protein family.</text>
</comment>
<evidence type="ECO:0000313" key="10">
    <source>
        <dbReference type="EMBL" id="AHM55996.1"/>
    </source>
</evidence>
<feature type="transmembrane region" description="Helical" evidence="8">
    <location>
        <begin position="269"/>
        <end position="286"/>
    </location>
</feature>
<keyword evidence="3" id="KW-0813">Transport</keyword>
<evidence type="ECO:0000256" key="7">
    <source>
        <dbReference type="ARBA" id="ARBA00023136"/>
    </source>
</evidence>
<accession>W8U4W9</accession>
<dbReference type="PATRIC" id="fig|1286171.3.peg.641"/>
<name>W8U4W9_PEPAC</name>
<reference evidence="10 11" key="1">
    <citation type="journal article" date="2014" name="Genome Announc.">
        <title>Complete Genome Sequence of Amino Acid-Utilizing Eubacterium acidaminophilum al-2 (DSM 3953).</title>
        <authorList>
            <person name="Poehlein A."/>
            <person name="Andreesen J.R."/>
            <person name="Daniel R."/>
        </authorList>
    </citation>
    <scope>NUCLEOTIDE SEQUENCE [LARGE SCALE GENOMIC DNA]</scope>
    <source>
        <strain evidence="10 11">DSM 3953</strain>
    </source>
</reference>
<evidence type="ECO:0000313" key="11">
    <source>
        <dbReference type="Proteomes" id="UP000019591"/>
    </source>
</evidence>
<feature type="domain" description="ABC transmembrane type-2" evidence="9">
    <location>
        <begin position="93"/>
        <end position="348"/>
    </location>
</feature>
<evidence type="ECO:0000256" key="3">
    <source>
        <dbReference type="ARBA" id="ARBA00022448"/>
    </source>
</evidence>
<comment type="subcellular location">
    <subcellularLocation>
        <location evidence="1">Cell membrane</location>
        <topology evidence="1">Multi-pass membrane protein</topology>
    </subcellularLocation>
</comment>
<dbReference type="PROSITE" id="PS51012">
    <property type="entry name" value="ABC_TM2"/>
    <property type="match status" value="1"/>
</dbReference>
<feature type="transmembrane region" description="Helical" evidence="8">
    <location>
        <begin position="322"/>
        <end position="345"/>
    </location>
</feature>
<proteinExistence type="inferred from homology"/>
<keyword evidence="7 8" id="KW-0472">Membrane</keyword>
<dbReference type="PANTHER" id="PTHR30294">
    <property type="entry name" value="MEMBRANE COMPONENT OF ABC TRANSPORTER YHHJ-RELATED"/>
    <property type="match status" value="1"/>
</dbReference>
<protein>
    <submittedName>
        <fullName evidence="10">ABC-type multidrug transport system, permease component YbhS</fullName>
    </submittedName>
</protein>
<keyword evidence="5 8" id="KW-0812">Transmembrane</keyword>
<feature type="transmembrane region" description="Helical" evidence="8">
    <location>
        <begin position="156"/>
        <end position="179"/>
    </location>
</feature>
<dbReference type="InterPro" id="IPR047817">
    <property type="entry name" value="ABC2_TM_bact-type"/>
</dbReference>
<evidence type="ECO:0000259" key="9">
    <source>
        <dbReference type="PROSITE" id="PS51012"/>
    </source>
</evidence>
<feature type="transmembrane region" description="Helical" evidence="8">
    <location>
        <begin position="235"/>
        <end position="257"/>
    </location>
</feature>
<evidence type="ECO:0000256" key="2">
    <source>
        <dbReference type="ARBA" id="ARBA00007783"/>
    </source>
</evidence>
<dbReference type="Gene3D" id="3.40.1710.10">
    <property type="entry name" value="abc type-2 transporter like domain"/>
    <property type="match status" value="1"/>
</dbReference>
<dbReference type="eggNOG" id="COG0842">
    <property type="taxonomic scope" value="Bacteria"/>
</dbReference>
<gene>
    <name evidence="10" type="primary">ybhS</name>
    <name evidence="10" type="ORF">EAL2_c06950</name>
</gene>